<reference evidence="4" key="1">
    <citation type="submission" date="2020-05" db="EMBL/GenBank/DDBJ databases">
        <authorList>
            <person name="Chiriac C."/>
            <person name="Salcher M."/>
            <person name="Ghai R."/>
            <person name="Kavagutti S V."/>
        </authorList>
    </citation>
    <scope>NUCLEOTIDE SEQUENCE</scope>
</reference>
<keyword evidence="1" id="KW-0235">DNA replication</keyword>
<dbReference type="Gene3D" id="3.30.70.370">
    <property type="match status" value="1"/>
</dbReference>
<dbReference type="GO" id="GO:0004527">
    <property type="term" value="F:exonuclease activity"/>
    <property type="evidence" value="ECO:0007669"/>
    <property type="project" value="UniProtKB-KW"/>
</dbReference>
<gene>
    <name evidence="4" type="ORF">UFOVP229_2</name>
</gene>
<dbReference type="GO" id="GO:0039693">
    <property type="term" value="P:viral DNA genome replication"/>
    <property type="evidence" value="ECO:0007669"/>
    <property type="project" value="UniProtKB-KW"/>
</dbReference>
<protein>
    <submittedName>
        <fullName evidence="4">Bifunctional 3'-5' exonuclease/DNA polymerase</fullName>
    </submittedName>
</protein>
<evidence type="ECO:0000256" key="1">
    <source>
        <dbReference type="ARBA" id="ARBA00022705"/>
    </source>
</evidence>
<dbReference type="Pfam" id="PF00476">
    <property type="entry name" value="DNA_pol_A"/>
    <property type="match status" value="1"/>
</dbReference>
<sequence length="653" mass="72833">MILSIDFETRSRVELKDRGLDVYACDPSTSILCIAAGFTPDNVEVWRPEDVPQWVFDHAADGGQIAAWNAAFEYHIWNKVGAQYGWPSIKWEQLVDSMAIAAANNIPQDLDTAGEVMGSEFQKDKRGKKLIQLLCKPKVNKKDKDKIEFNDDPELMAELFAYCKRDVQAEMSIVSKLRPLNVNERKIWVLTQQINQRGVPVDPMELDNVIGVVDAETEVINSEITRLTGGIQVSKRDQLLKWFRDHGLNLPDMQAETLEKARSNIDFASNSTAVRVLDLRLEGSKTSVTKFNKMAEVHVAGRIRNGLVYHGASTGRWASRGINLQNIARPALWMTDDNIKRAVKLALECGDHRLMRGVFEGGTMDACSSIVRNAIKAPQGCTFVDADLSSIENRVSAWMAGQTDKLELFRQGLDEYKTFGTSLYNVTYEEITKDMRQVSKSAVLGCMFGQGAKGLVAYAEGMGVVLTLAQAEEIVAKYRAAYAKVKACWYAMGQAAVDAIKSPGQPFKAGKVVMKVARGALWMQLPSGRLICWQRPEVVEELTPWGKMGEVIYVTSQNTFTRKWGRNKLIGSSIFQSSVQGTARDFLAESAWSLNDKGVDVINLIHDEILSLARVEDAVEVEKLMMTALTTPPSWAPNFPLAAESWIDTRYRK</sequence>
<keyword evidence="4" id="KW-0540">Nuclease</keyword>
<dbReference type="EMBL" id="LR798271">
    <property type="protein sequence ID" value="CAB5218845.1"/>
    <property type="molecule type" value="Genomic_DNA"/>
</dbReference>
<dbReference type="InterPro" id="IPR001098">
    <property type="entry name" value="DNA-dir_DNA_pol_A_palm_dom"/>
</dbReference>
<dbReference type="PANTHER" id="PTHR10133:SF27">
    <property type="entry name" value="DNA POLYMERASE NU"/>
    <property type="match status" value="1"/>
</dbReference>
<proteinExistence type="predicted"/>
<dbReference type="InterPro" id="IPR002298">
    <property type="entry name" value="DNA_polymerase_A"/>
</dbReference>
<keyword evidence="4" id="KW-0269">Exonuclease</keyword>
<dbReference type="Gene3D" id="1.10.150.20">
    <property type="entry name" value="5' to 3' exonuclease, C-terminal subdomain"/>
    <property type="match status" value="1"/>
</dbReference>
<organism evidence="4">
    <name type="scientific">uncultured Caudovirales phage</name>
    <dbReference type="NCBI Taxonomy" id="2100421"/>
    <lineage>
        <taxon>Viruses</taxon>
        <taxon>Duplodnaviria</taxon>
        <taxon>Heunggongvirae</taxon>
        <taxon>Uroviricota</taxon>
        <taxon>Caudoviricetes</taxon>
        <taxon>Peduoviridae</taxon>
        <taxon>Maltschvirus</taxon>
        <taxon>Maltschvirus maltsch</taxon>
    </lineage>
</organism>
<evidence type="ECO:0000259" key="3">
    <source>
        <dbReference type="SMART" id="SM00482"/>
    </source>
</evidence>
<dbReference type="GO" id="GO:0006261">
    <property type="term" value="P:DNA-templated DNA replication"/>
    <property type="evidence" value="ECO:0007669"/>
    <property type="project" value="InterPro"/>
</dbReference>
<keyword evidence="4" id="KW-0378">Hydrolase</keyword>
<dbReference type="GO" id="GO:0003677">
    <property type="term" value="F:DNA binding"/>
    <property type="evidence" value="ECO:0007669"/>
    <property type="project" value="InterPro"/>
</dbReference>
<evidence type="ECO:0000313" key="4">
    <source>
        <dbReference type="EMBL" id="CAB5218845.1"/>
    </source>
</evidence>
<keyword evidence="2" id="KW-1194">Viral DNA replication</keyword>
<dbReference type="SUPFAM" id="SSF56672">
    <property type="entry name" value="DNA/RNA polymerases"/>
    <property type="match status" value="1"/>
</dbReference>
<feature type="domain" description="DNA-directed DNA polymerase family A palm" evidence="3">
    <location>
        <begin position="368"/>
        <end position="617"/>
    </location>
</feature>
<dbReference type="SMART" id="SM00482">
    <property type="entry name" value="POLAc"/>
    <property type="match status" value="1"/>
</dbReference>
<dbReference type="InterPro" id="IPR043502">
    <property type="entry name" value="DNA/RNA_pol_sf"/>
</dbReference>
<dbReference type="PANTHER" id="PTHR10133">
    <property type="entry name" value="DNA POLYMERASE I"/>
    <property type="match status" value="1"/>
</dbReference>
<evidence type="ECO:0000256" key="2">
    <source>
        <dbReference type="ARBA" id="ARBA00023109"/>
    </source>
</evidence>
<dbReference type="GO" id="GO:0006302">
    <property type="term" value="P:double-strand break repair"/>
    <property type="evidence" value="ECO:0007669"/>
    <property type="project" value="TreeGrafter"/>
</dbReference>
<dbReference type="GO" id="GO:0003887">
    <property type="term" value="F:DNA-directed DNA polymerase activity"/>
    <property type="evidence" value="ECO:0007669"/>
    <property type="project" value="InterPro"/>
</dbReference>
<dbReference type="InterPro" id="IPR012337">
    <property type="entry name" value="RNaseH-like_sf"/>
</dbReference>
<dbReference type="SUPFAM" id="SSF53098">
    <property type="entry name" value="Ribonuclease H-like"/>
    <property type="match status" value="1"/>
</dbReference>
<accession>A0A6J7WQ58</accession>
<name>A0A6J7WQ58_9CAUD</name>